<feature type="transmembrane region" description="Helical" evidence="5">
    <location>
        <begin position="63"/>
        <end position="85"/>
    </location>
</feature>
<feature type="transmembrane region" description="Helical" evidence="5">
    <location>
        <begin position="365"/>
        <end position="386"/>
    </location>
</feature>
<evidence type="ECO:0008006" key="8">
    <source>
        <dbReference type="Google" id="ProtNLM"/>
    </source>
</evidence>
<evidence type="ECO:0000256" key="4">
    <source>
        <dbReference type="ARBA" id="ARBA00023136"/>
    </source>
</evidence>
<dbReference type="OrthoDB" id="5982228at2759"/>
<dbReference type="PANTHER" id="PTHR11785">
    <property type="entry name" value="AMINO ACID TRANSPORTER"/>
    <property type="match status" value="1"/>
</dbReference>
<dbReference type="Pfam" id="PF13520">
    <property type="entry name" value="AA_permease_2"/>
    <property type="match status" value="1"/>
</dbReference>
<evidence type="ECO:0000256" key="2">
    <source>
        <dbReference type="ARBA" id="ARBA00022692"/>
    </source>
</evidence>
<feature type="transmembrane region" description="Helical" evidence="5">
    <location>
        <begin position="148"/>
        <end position="171"/>
    </location>
</feature>
<evidence type="ECO:0000313" key="6">
    <source>
        <dbReference type="EnsemblMetazoa" id="CLYHEMP024843.1"/>
    </source>
</evidence>
<proteinExistence type="predicted"/>
<dbReference type="Proteomes" id="UP000594262">
    <property type="component" value="Unplaced"/>
</dbReference>
<dbReference type="InterPro" id="IPR050598">
    <property type="entry name" value="AminoAcid_Transporter"/>
</dbReference>
<keyword evidence="2 5" id="KW-0812">Transmembrane</keyword>
<name>A0A7M5XL98_9CNID</name>
<dbReference type="PIRSF" id="PIRSF006060">
    <property type="entry name" value="AA_transporter"/>
    <property type="match status" value="1"/>
</dbReference>
<feature type="transmembrane region" description="Helical" evidence="5">
    <location>
        <begin position="312"/>
        <end position="335"/>
    </location>
</feature>
<evidence type="ECO:0000313" key="7">
    <source>
        <dbReference type="Proteomes" id="UP000594262"/>
    </source>
</evidence>
<reference evidence="6" key="1">
    <citation type="submission" date="2021-01" db="UniProtKB">
        <authorList>
            <consortium name="EnsemblMetazoa"/>
        </authorList>
    </citation>
    <scope>IDENTIFICATION</scope>
</reference>
<dbReference type="GO" id="GO:0015179">
    <property type="term" value="F:L-amino acid transmembrane transporter activity"/>
    <property type="evidence" value="ECO:0007669"/>
    <property type="project" value="TreeGrafter"/>
</dbReference>
<feature type="transmembrane region" description="Helical" evidence="5">
    <location>
        <begin position="392"/>
        <end position="410"/>
    </location>
</feature>
<feature type="transmembrane region" description="Helical" evidence="5">
    <location>
        <begin position="422"/>
        <end position="440"/>
    </location>
</feature>
<dbReference type="Gene3D" id="1.20.1740.10">
    <property type="entry name" value="Amino acid/polyamine transporter I"/>
    <property type="match status" value="1"/>
</dbReference>
<dbReference type="PANTHER" id="PTHR11785:SF512">
    <property type="entry name" value="SOBREMESA, ISOFORM B"/>
    <property type="match status" value="1"/>
</dbReference>
<evidence type="ECO:0000256" key="1">
    <source>
        <dbReference type="ARBA" id="ARBA00004141"/>
    </source>
</evidence>
<keyword evidence="7" id="KW-1185">Reference proteome</keyword>
<feature type="transmembrane region" description="Helical" evidence="5">
    <location>
        <begin position="264"/>
        <end position="288"/>
    </location>
</feature>
<keyword evidence="3 5" id="KW-1133">Transmembrane helix</keyword>
<dbReference type="EnsemblMetazoa" id="CLYHEMT024843.1">
    <property type="protein sequence ID" value="CLYHEMP024843.1"/>
    <property type="gene ID" value="CLYHEMG024843"/>
</dbReference>
<keyword evidence="4 5" id="KW-0472">Membrane</keyword>
<organism evidence="6 7">
    <name type="scientific">Clytia hemisphaerica</name>
    <dbReference type="NCBI Taxonomy" id="252671"/>
    <lineage>
        <taxon>Eukaryota</taxon>
        <taxon>Metazoa</taxon>
        <taxon>Cnidaria</taxon>
        <taxon>Hydrozoa</taxon>
        <taxon>Hydroidolina</taxon>
        <taxon>Leptothecata</taxon>
        <taxon>Obeliida</taxon>
        <taxon>Clytiidae</taxon>
        <taxon>Clytia</taxon>
    </lineage>
</organism>
<evidence type="ECO:0000256" key="5">
    <source>
        <dbReference type="SAM" id="Phobius"/>
    </source>
</evidence>
<sequence>STSYYESCENNKILSSGKLGTDDSKTLRRNMKFHHCFAFVVGCIVGAGIFITPSLVAQYTPNLFVALLAWTLAGGIALLGALCYCEMVSVVNKTGASYIFILDCYGKAAGFIVNWTNALIFAPCDACILLITIGLYACAPFFEDHNSVEYLWCAKLVGGACMIVIAGVNCLGAKKSGIFQIIFISIQVILFLVVIIMSIYAAVHDGTYQNLLPETSFNNTISSFKKDFPAFSIALFNALYCFDGYSTIAYLVEEAVEPSRTIPLVTFTSIPFVTFIYVLINVACASVLTHSEMASSKIVISDVIVKVGGKNFIYLLPFMVTVCVIPALSAVFYNLPRLIMSSAREGQFPSMFSLIHKERRTPVPAILFLAFITGLLTLCNLSLQTMLQCCNISIWFEYAFAISTILVNRWKRPELKRTYKTWITTPIIMMIVPIVLFVLSFNEKPISSVIILIAMSLSVPVYYVFLHKRWFQSSLPNATISLWLTERLPLVKCEFEGEHVD</sequence>
<feature type="transmembrane region" description="Helical" evidence="5">
    <location>
        <begin position="228"/>
        <end position="252"/>
    </location>
</feature>
<dbReference type="AlphaFoldDB" id="A0A7M5XL98"/>
<evidence type="ECO:0000256" key="3">
    <source>
        <dbReference type="ARBA" id="ARBA00022989"/>
    </source>
</evidence>
<dbReference type="InterPro" id="IPR002293">
    <property type="entry name" value="AA/rel_permease1"/>
</dbReference>
<feature type="transmembrane region" description="Helical" evidence="5">
    <location>
        <begin position="178"/>
        <end position="203"/>
    </location>
</feature>
<dbReference type="GO" id="GO:0016020">
    <property type="term" value="C:membrane"/>
    <property type="evidence" value="ECO:0007669"/>
    <property type="project" value="UniProtKB-SubCell"/>
</dbReference>
<feature type="transmembrane region" description="Helical" evidence="5">
    <location>
        <begin position="446"/>
        <end position="465"/>
    </location>
</feature>
<comment type="subcellular location">
    <subcellularLocation>
        <location evidence="1">Membrane</location>
        <topology evidence="1">Multi-pass membrane protein</topology>
    </subcellularLocation>
</comment>
<accession>A0A7M5XL98</accession>
<protein>
    <recommendedName>
        <fullName evidence="8">Amino acid transporter</fullName>
    </recommendedName>
</protein>
<feature type="transmembrane region" description="Helical" evidence="5">
    <location>
        <begin position="118"/>
        <end position="142"/>
    </location>
</feature>
<feature type="transmembrane region" description="Helical" evidence="5">
    <location>
        <begin position="36"/>
        <end position="57"/>
    </location>
</feature>